<dbReference type="EMBL" id="RCHS01002011">
    <property type="protein sequence ID" value="RMX50078.1"/>
    <property type="molecule type" value="Genomic_DNA"/>
</dbReference>
<keyword evidence="1" id="KW-0472">Membrane</keyword>
<dbReference type="OrthoDB" id="5949679at2759"/>
<reference evidence="2 3" key="1">
    <citation type="journal article" date="2018" name="Sci. Rep.">
        <title>Comparative analysis of the Pocillopora damicornis genome highlights role of immune system in coral evolution.</title>
        <authorList>
            <person name="Cunning R."/>
            <person name="Bay R.A."/>
            <person name="Gillette P."/>
            <person name="Baker A.C."/>
            <person name="Traylor-Knowles N."/>
        </authorList>
    </citation>
    <scope>NUCLEOTIDE SEQUENCE [LARGE SCALE GENOMIC DNA]</scope>
    <source>
        <strain evidence="2">RSMAS</strain>
        <tissue evidence="2">Whole animal</tissue>
    </source>
</reference>
<protein>
    <submittedName>
        <fullName evidence="2">Uncharacterized protein</fullName>
    </submittedName>
</protein>
<dbReference type="PANTHER" id="PTHR40743:SF1">
    <property type="entry name" value="POSSIBLE GLYCOSYLTRANSFERASE"/>
    <property type="match status" value="1"/>
</dbReference>
<dbReference type="Proteomes" id="UP000275408">
    <property type="component" value="Unassembled WGS sequence"/>
</dbReference>
<feature type="transmembrane region" description="Helical" evidence="1">
    <location>
        <begin position="21"/>
        <end position="41"/>
    </location>
</feature>
<comment type="caution">
    <text evidence="2">The sequence shown here is derived from an EMBL/GenBank/DDBJ whole genome shotgun (WGS) entry which is preliminary data.</text>
</comment>
<name>A0A3M6U9E7_POCDA</name>
<gene>
    <name evidence="2" type="ORF">pdam_00002873</name>
</gene>
<proteinExistence type="predicted"/>
<sequence>MVNILHCRIASQCRSWSHGKARLRVFLLLSATVLLSLFIYLRFSTSEGDIEDTYPFRQASAQLHLIIQFPVLYTSGKVEDHVLKRQAEYIYSLQKNLQSPHVAAVHILCEKDKDPIFIKAQNLEQDWKLDFIILGRRMHYKDAFEFASKHLIQKNVMVMNSDCYVHRGFEKLDESILSRKTMYALTRHESEENIRLCDATDLCGPKSKFQGSHDGFLFRLLTPVSPWLLDEIDYRPNIGGIEQVLIFNFRKYGGFKIKNPCKILHIVHHHCSGVRNETERVIQGQRIDDYLHVAQHRKLVLAEFSGL</sequence>
<evidence type="ECO:0000313" key="3">
    <source>
        <dbReference type="Proteomes" id="UP000275408"/>
    </source>
</evidence>
<organism evidence="2 3">
    <name type="scientific">Pocillopora damicornis</name>
    <name type="common">Cauliflower coral</name>
    <name type="synonym">Millepora damicornis</name>
    <dbReference type="NCBI Taxonomy" id="46731"/>
    <lineage>
        <taxon>Eukaryota</taxon>
        <taxon>Metazoa</taxon>
        <taxon>Cnidaria</taxon>
        <taxon>Anthozoa</taxon>
        <taxon>Hexacorallia</taxon>
        <taxon>Scleractinia</taxon>
        <taxon>Astrocoeniina</taxon>
        <taxon>Pocilloporidae</taxon>
        <taxon>Pocillopora</taxon>
    </lineage>
</organism>
<keyword evidence="3" id="KW-1185">Reference proteome</keyword>
<dbReference type="AlphaFoldDB" id="A0A3M6U9E7"/>
<accession>A0A3M6U9E7</accession>
<evidence type="ECO:0000313" key="2">
    <source>
        <dbReference type="EMBL" id="RMX50078.1"/>
    </source>
</evidence>
<keyword evidence="1" id="KW-1133">Transmembrane helix</keyword>
<keyword evidence="1" id="KW-0812">Transmembrane</keyword>
<evidence type="ECO:0000256" key="1">
    <source>
        <dbReference type="SAM" id="Phobius"/>
    </source>
</evidence>
<dbReference type="PANTHER" id="PTHR40743">
    <property type="entry name" value="NUCLEOTIDE-DIPHOSPHO-SUGAR TRANSFERASE CONTAINING PROTEIN"/>
    <property type="match status" value="1"/>
</dbReference>